<dbReference type="InterPro" id="IPR041581">
    <property type="entry name" value="Glyoxalase_6"/>
</dbReference>
<name>A0ABP8PTJ0_9ACTN</name>
<protein>
    <submittedName>
        <fullName evidence="3">VOC family protein</fullName>
    </submittedName>
</protein>
<dbReference type="SUPFAM" id="SSF54593">
    <property type="entry name" value="Glyoxalase/Bleomycin resistance protein/Dihydroxybiphenyl dioxygenase"/>
    <property type="match status" value="1"/>
</dbReference>
<evidence type="ECO:0000313" key="4">
    <source>
        <dbReference type="Proteomes" id="UP001500503"/>
    </source>
</evidence>
<feature type="compositionally biased region" description="Basic and acidic residues" evidence="1">
    <location>
        <begin position="1"/>
        <end position="12"/>
    </location>
</feature>
<evidence type="ECO:0000313" key="3">
    <source>
        <dbReference type="EMBL" id="GAA4491283.1"/>
    </source>
</evidence>
<feature type="domain" description="Glyoxalase-like" evidence="2">
    <location>
        <begin position="37"/>
        <end position="134"/>
    </location>
</feature>
<evidence type="ECO:0000259" key="2">
    <source>
        <dbReference type="Pfam" id="PF18029"/>
    </source>
</evidence>
<dbReference type="PANTHER" id="PTHR35908:SF1">
    <property type="entry name" value="CONSERVED PROTEIN"/>
    <property type="match status" value="1"/>
</dbReference>
<proteinExistence type="predicted"/>
<dbReference type="CDD" id="cd06587">
    <property type="entry name" value="VOC"/>
    <property type="match status" value="1"/>
</dbReference>
<feature type="region of interest" description="Disordered" evidence="1">
    <location>
        <begin position="1"/>
        <end position="27"/>
    </location>
</feature>
<evidence type="ECO:0000256" key="1">
    <source>
        <dbReference type="SAM" id="MobiDB-lite"/>
    </source>
</evidence>
<accession>A0ABP8PTJ0</accession>
<dbReference type="EMBL" id="BAABHF010000016">
    <property type="protein sequence ID" value="GAA4491283.1"/>
    <property type="molecule type" value="Genomic_DNA"/>
</dbReference>
<dbReference type="PANTHER" id="PTHR35908">
    <property type="entry name" value="HYPOTHETICAL FUSION PROTEIN"/>
    <property type="match status" value="1"/>
</dbReference>
<dbReference type="Gene3D" id="3.10.180.10">
    <property type="entry name" value="2,3-Dihydroxybiphenyl 1,2-Dioxygenase, domain 1"/>
    <property type="match status" value="1"/>
</dbReference>
<reference evidence="4" key="1">
    <citation type="journal article" date="2019" name="Int. J. Syst. Evol. Microbiol.">
        <title>The Global Catalogue of Microorganisms (GCM) 10K type strain sequencing project: providing services to taxonomists for standard genome sequencing and annotation.</title>
        <authorList>
            <consortium name="The Broad Institute Genomics Platform"/>
            <consortium name="The Broad Institute Genome Sequencing Center for Infectious Disease"/>
            <person name="Wu L."/>
            <person name="Ma J."/>
        </authorList>
    </citation>
    <scope>NUCLEOTIDE SEQUENCE [LARGE SCALE GENOMIC DNA]</scope>
    <source>
        <strain evidence="4">JCM 17933</strain>
    </source>
</reference>
<comment type="caution">
    <text evidence="3">The sequence shown here is derived from an EMBL/GenBank/DDBJ whole genome shotgun (WGS) entry which is preliminary data.</text>
</comment>
<dbReference type="RefSeq" id="WP_345461926.1">
    <property type="nucleotide sequence ID" value="NZ_BAABHF010000016.1"/>
</dbReference>
<sequence length="136" mass="15091">MRGESRFDRESPDAAASAGRRVDKGREGSPGLRLGGIVIDAVDLDRLARFWSALLDLRVTRREEDWVSLGPGLALQRVPEPKISKNRVHLDLVADDFARAVVRAAELGATPAGEMHEDLWQVWRDPEGNEFCICVS</sequence>
<dbReference type="Pfam" id="PF18029">
    <property type="entry name" value="Glyoxalase_6"/>
    <property type="match status" value="1"/>
</dbReference>
<dbReference type="InterPro" id="IPR029068">
    <property type="entry name" value="Glyas_Bleomycin-R_OHBP_Dase"/>
</dbReference>
<keyword evidence="4" id="KW-1185">Reference proteome</keyword>
<gene>
    <name evidence="3" type="ORF">GCM10023191_025000</name>
</gene>
<dbReference type="Proteomes" id="UP001500503">
    <property type="component" value="Unassembled WGS sequence"/>
</dbReference>
<organism evidence="3 4">
    <name type="scientific">Actinoallomurus oryzae</name>
    <dbReference type="NCBI Taxonomy" id="502180"/>
    <lineage>
        <taxon>Bacteria</taxon>
        <taxon>Bacillati</taxon>
        <taxon>Actinomycetota</taxon>
        <taxon>Actinomycetes</taxon>
        <taxon>Streptosporangiales</taxon>
        <taxon>Thermomonosporaceae</taxon>
        <taxon>Actinoallomurus</taxon>
    </lineage>
</organism>